<dbReference type="Gene3D" id="3.40.30.10">
    <property type="entry name" value="Glutaredoxin"/>
    <property type="match status" value="1"/>
</dbReference>
<organism evidence="2 3">
    <name type="scientific">Pseudomonas jessenii</name>
    <dbReference type="NCBI Taxonomy" id="77298"/>
    <lineage>
        <taxon>Bacteria</taxon>
        <taxon>Pseudomonadati</taxon>
        <taxon>Pseudomonadota</taxon>
        <taxon>Gammaproteobacteria</taxon>
        <taxon>Pseudomonadales</taxon>
        <taxon>Pseudomonadaceae</taxon>
        <taxon>Pseudomonas</taxon>
    </lineage>
</organism>
<dbReference type="InterPro" id="IPR036249">
    <property type="entry name" value="Thioredoxin-like_sf"/>
</dbReference>
<dbReference type="SUPFAM" id="SSF52833">
    <property type="entry name" value="Thioredoxin-like"/>
    <property type="match status" value="1"/>
</dbReference>
<dbReference type="Pfam" id="PF00085">
    <property type="entry name" value="Thioredoxin"/>
    <property type="match status" value="1"/>
</dbReference>
<evidence type="ECO:0000313" key="2">
    <source>
        <dbReference type="EMBL" id="RDL20028.1"/>
    </source>
</evidence>
<dbReference type="EMBL" id="QRAV01000007">
    <property type="protein sequence ID" value="RDL20028.1"/>
    <property type="molecule type" value="Genomic_DNA"/>
</dbReference>
<dbReference type="Proteomes" id="UP000255365">
    <property type="component" value="Unassembled WGS sequence"/>
</dbReference>
<gene>
    <name evidence="2" type="ORF">DEU51_107172</name>
</gene>
<dbReference type="CDD" id="cd02947">
    <property type="entry name" value="TRX_family"/>
    <property type="match status" value="1"/>
</dbReference>
<name>A0A370SJZ3_PSEJE</name>
<comment type="caution">
    <text evidence="2">The sequence shown here is derived from an EMBL/GenBank/DDBJ whole genome shotgun (WGS) entry which is preliminary data.</text>
</comment>
<proteinExistence type="predicted"/>
<dbReference type="RefSeq" id="WP_115147003.1">
    <property type="nucleotide sequence ID" value="NZ_QRAV01000007.1"/>
</dbReference>
<dbReference type="InterPro" id="IPR013766">
    <property type="entry name" value="Thioredoxin_domain"/>
</dbReference>
<evidence type="ECO:0000259" key="1">
    <source>
        <dbReference type="Pfam" id="PF00085"/>
    </source>
</evidence>
<sequence>MNAVIPSSDLAPVYRKALKTWRPVILYFASEHCPACETAGPVFRKIAAPYRLRANIYMLNTRESPRHPLVTGTPTVLFYKHGRLVKTLKGIGTEETLAADFARHIGKTKAPAVPRKQRHDVVWLRQSLRQLCTIPRGRSLRGCAVPM</sequence>
<feature type="domain" description="Thioredoxin" evidence="1">
    <location>
        <begin position="15"/>
        <end position="100"/>
    </location>
</feature>
<dbReference type="AlphaFoldDB" id="A0A370SJZ3"/>
<reference evidence="2 3" key="1">
    <citation type="submission" date="2018-07" db="EMBL/GenBank/DDBJ databases">
        <title>Genome sequencing of rice bacterial endophytes.</title>
        <authorList>
            <person name="Venturi V."/>
        </authorList>
    </citation>
    <scope>NUCLEOTIDE SEQUENCE [LARGE SCALE GENOMIC DNA]</scope>
    <source>
        <strain evidence="2 3">E2333</strain>
    </source>
</reference>
<accession>A0A370SJZ3</accession>
<evidence type="ECO:0000313" key="3">
    <source>
        <dbReference type="Proteomes" id="UP000255365"/>
    </source>
</evidence>
<protein>
    <submittedName>
        <fullName evidence="2">Thioredoxin 1</fullName>
    </submittedName>
</protein>